<comment type="caution">
    <text evidence="1">The sequence shown here is derived from an EMBL/GenBank/DDBJ whole genome shotgun (WGS) entry which is preliminary data.</text>
</comment>
<sequence>MIDPARILALAQLPAQRTADRRSAVDRLMVVGGVRNSAAARPVSWSAARCLAEAPPSEGAELVGGGSVCGRCPIRRDCFAVPVTGAPAGVRQWRERLDGGLPVTD</sequence>
<evidence type="ECO:0000313" key="2">
    <source>
        <dbReference type="Proteomes" id="UP001050808"/>
    </source>
</evidence>
<gene>
    <name evidence="1" type="ORF">Sviol_54910</name>
</gene>
<proteinExistence type="predicted"/>
<evidence type="ECO:0008006" key="3">
    <source>
        <dbReference type="Google" id="ProtNLM"/>
    </source>
</evidence>
<organism evidence="1 2">
    <name type="scientific">Streptomyces violascens</name>
    <dbReference type="NCBI Taxonomy" id="67381"/>
    <lineage>
        <taxon>Bacteria</taxon>
        <taxon>Bacillati</taxon>
        <taxon>Actinomycetota</taxon>
        <taxon>Actinomycetes</taxon>
        <taxon>Kitasatosporales</taxon>
        <taxon>Streptomycetaceae</taxon>
        <taxon>Streptomyces</taxon>
    </lineage>
</organism>
<accession>A0ABQ3QV26</accession>
<reference evidence="1" key="1">
    <citation type="submission" date="2024-05" db="EMBL/GenBank/DDBJ databases">
        <title>Whole genome shotgun sequence of Streptomyces violascens NBRC 12920.</title>
        <authorList>
            <person name="Komaki H."/>
            <person name="Tamura T."/>
        </authorList>
    </citation>
    <scope>NUCLEOTIDE SEQUENCE</scope>
    <source>
        <strain evidence="1">NBRC 12920</strain>
    </source>
</reference>
<name>A0ABQ3QV26_9ACTN</name>
<protein>
    <recommendedName>
        <fullName evidence="3">4Fe-4S Wbl-type domain-containing protein</fullName>
    </recommendedName>
</protein>
<dbReference type="Proteomes" id="UP001050808">
    <property type="component" value="Unassembled WGS sequence"/>
</dbReference>
<keyword evidence="2" id="KW-1185">Reference proteome</keyword>
<evidence type="ECO:0000313" key="1">
    <source>
        <dbReference type="EMBL" id="GHI41083.1"/>
    </source>
</evidence>
<dbReference type="EMBL" id="BNDY01000017">
    <property type="protein sequence ID" value="GHI41083.1"/>
    <property type="molecule type" value="Genomic_DNA"/>
</dbReference>